<dbReference type="RefSeq" id="WP_114693638.1">
    <property type="nucleotide sequence ID" value="NZ_QQOH01000001.1"/>
</dbReference>
<protein>
    <submittedName>
        <fullName evidence="2">Uncharacterized protein</fullName>
    </submittedName>
</protein>
<proteinExistence type="predicted"/>
<feature type="transmembrane region" description="Helical" evidence="1">
    <location>
        <begin position="21"/>
        <end position="38"/>
    </location>
</feature>
<dbReference type="InterPro" id="IPR002758">
    <property type="entry name" value="Cation_antiport_E"/>
</dbReference>
<dbReference type="AlphaFoldDB" id="A0A369WQV4"/>
<dbReference type="Pfam" id="PF01899">
    <property type="entry name" value="MNHE"/>
    <property type="match status" value="1"/>
</dbReference>
<evidence type="ECO:0000313" key="3">
    <source>
        <dbReference type="Proteomes" id="UP000253769"/>
    </source>
</evidence>
<evidence type="ECO:0000256" key="1">
    <source>
        <dbReference type="SAM" id="Phobius"/>
    </source>
</evidence>
<keyword evidence="3" id="KW-1185">Reference proteome</keyword>
<dbReference type="GO" id="GO:0008324">
    <property type="term" value="F:monoatomic cation transmembrane transporter activity"/>
    <property type="evidence" value="ECO:0007669"/>
    <property type="project" value="InterPro"/>
</dbReference>
<dbReference type="EMBL" id="QQOH01000001">
    <property type="protein sequence ID" value="RDE24057.1"/>
    <property type="molecule type" value="Genomic_DNA"/>
</dbReference>
<keyword evidence="1" id="KW-1133">Transmembrane helix</keyword>
<dbReference type="Proteomes" id="UP000253769">
    <property type="component" value="Unassembled WGS sequence"/>
</dbReference>
<reference evidence="2 3" key="1">
    <citation type="submission" date="2018-07" db="EMBL/GenBank/DDBJ databases">
        <title>Motiliproteus coralliicola sp. nov., a bacterium isolated from Coral.</title>
        <authorList>
            <person name="Wang G."/>
        </authorList>
    </citation>
    <scope>NUCLEOTIDE SEQUENCE [LARGE SCALE GENOMIC DNA]</scope>
    <source>
        <strain evidence="2 3">C34</strain>
    </source>
</reference>
<dbReference type="GO" id="GO:0016020">
    <property type="term" value="C:membrane"/>
    <property type="evidence" value="ECO:0007669"/>
    <property type="project" value="InterPro"/>
</dbReference>
<organism evidence="2 3">
    <name type="scientific">Motiliproteus coralliicola</name>
    <dbReference type="NCBI Taxonomy" id="2283196"/>
    <lineage>
        <taxon>Bacteria</taxon>
        <taxon>Pseudomonadati</taxon>
        <taxon>Pseudomonadota</taxon>
        <taxon>Gammaproteobacteria</taxon>
        <taxon>Oceanospirillales</taxon>
        <taxon>Oceanospirillaceae</taxon>
        <taxon>Motiliproteus</taxon>
    </lineage>
</organism>
<accession>A0A369WQV4</accession>
<evidence type="ECO:0000313" key="2">
    <source>
        <dbReference type="EMBL" id="RDE24057.1"/>
    </source>
</evidence>
<keyword evidence="1" id="KW-0812">Transmembrane</keyword>
<comment type="caution">
    <text evidence="2">The sequence shown here is derived from an EMBL/GenBank/DDBJ whole genome shotgun (WGS) entry which is preliminary data.</text>
</comment>
<keyword evidence="1" id="KW-0472">Membrane</keyword>
<sequence>MVAMVQGIISKSISGQCRLRLRLYGIALAMIWLLLTGLDVSSLLIGIPMIGLALWYCRYLITSEGAPLSVRGMVRLGIYFIQQSFIGGWDLALRSCGKQVRIDPGMLWFARPFNPPQAHPLFIRCLNLLPGTLSVEERQGALLLHVIDKNVDHTTELERLGRLTEAVWSSRVVEDSA</sequence>
<gene>
    <name evidence="2" type="ORF">DV711_00155</name>
</gene>
<dbReference type="OrthoDB" id="7852837at2"/>
<name>A0A369WQV4_9GAMM</name>